<dbReference type="PIRSF" id="PIRSF035652">
    <property type="entry name" value="CHP02436"/>
    <property type="match status" value="1"/>
</dbReference>
<reference evidence="1 2" key="1">
    <citation type="submission" date="2020-10" db="EMBL/GenBank/DDBJ databases">
        <title>Connecting structure to function with the recovery of over 1000 high-quality activated sludge metagenome-assembled genomes encoding full-length rRNA genes using long-read sequencing.</title>
        <authorList>
            <person name="Singleton C.M."/>
            <person name="Petriglieri F."/>
            <person name="Kristensen J.M."/>
            <person name="Kirkegaard R.H."/>
            <person name="Michaelsen T.Y."/>
            <person name="Andersen M.H."/>
            <person name="Karst S.M."/>
            <person name="Dueholm M.S."/>
            <person name="Nielsen P.H."/>
            <person name="Albertsen M."/>
        </authorList>
    </citation>
    <scope>NUCLEOTIDE SEQUENCE [LARGE SCALE GENOMIC DNA]</scope>
    <source>
        <strain evidence="1">Ribe_18-Q3-R11-54_MAXAC.273</strain>
    </source>
</reference>
<organism evidence="1 2">
    <name type="scientific">Candidatus Opimibacter skivensis</name>
    <dbReference type="NCBI Taxonomy" id="2982028"/>
    <lineage>
        <taxon>Bacteria</taxon>
        <taxon>Pseudomonadati</taxon>
        <taxon>Bacteroidota</taxon>
        <taxon>Saprospiria</taxon>
        <taxon>Saprospirales</taxon>
        <taxon>Saprospiraceae</taxon>
        <taxon>Candidatus Opimibacter</taxon>
    </lineage>
</organism>
<dbReference type="PANTHER" id="PTHR38471:SF2">
    <property type="entry name" value="FOUR HELIX BUNDLE PROTEIN"/>
    <property type="match status" value="1"/>
</dbReference>
<dbReference type="AlphaFoldDB" id="A0A9D7XM86"/>
<evidence type="ECO:0000313" key="1">
    <source>
        <dbReference type="EMBL" id="MBK9981969.1"/>
    </source>
</evidence>
<accession>A0A9D7XM86</accession>
<dbReference type="EMBL" id="JADKGY010000001">
    <property type="protein sequence ID" value="MBK9981969.1"/>
    <property type="molecule type" value="Genomic_DNA"/>
</dbReference>
<evidence type="ECO:0000313" key="2">
    <source>
        <dbReference type="Proteomes" id="UP000808337"/>
    </source>
</evidence>
<gene>
    <name evidence="1" type="ORF">IPP15_06005</name>
</gene>
<dbReference type="InterPro" id="IPR036583">
    <property type="entry name" value="23S_rRNA_IVS_sf"/>
</dbReference>
<dbReference type="PANTHER" id="PTHR38471">
    <property type="entry name" value="FOUR HELIX BUNDLE PROTEIN"/>
    <property type="match status" value="1"/>
</dbReference>
<dbReference type="Gene3D" id="1.20.1440.60">
    <property type="entry name" value="23S rRNA-intervening sequence"/>
    <property type="match status" value="1"/>
</dbReference>
<dbReference type="InterPro" id="IPR012657">
    <property type="entry name" value="23S_rRNA-intervening_sequence"/>
</dbReference>
<sequence>MKMNTMSRNDLEDRLIGFAVRAVKLAEQLPKSVIGKRLNDQLTRASSSAPLNYGEAQSAESRKDFMHKSKIVLKELREANVALKMIDGLKLAKDTHELTALLKEVNELIAIFVTSVETARRNDEKARITNSEYRSKK</sequence>
<comment type="caution">
    <text evidence="1">The sequence shown here is derived from an EMBL/GenBank/DDBJ whole genome shotgun (WGS) entry which is preliminary data.</text>
</comment>
<dbReference type="Proteomes" id="UP000808337">
    <property type="component" value="Unassembled WGS sequence"/>
</dbReference>
<dbReference type="SUPFAM" id="SSF158446">
    <property type="entry name" value="IVS-encoded protein-like"/>
    <property type="match status" value="1"/>
</dbReference>
<name>A0A9D7XM86_9BACT</name>
<dbReference type="NCBIfam" id="TIGR02436">
    <property type="entry name" value="four helix bundle protein"/>
    <property type="match status" value="1"/>
</dbReference>
<proteinExistence type="predicted"/>
<dbReference type="Pfam" id="PF05635">
    <property type="entry name" value="23S_rRNA_IVP"/>
    <property type="match status" value="1"/>
</dbReference>
<protein>
    <submittedName>
        <fullName evidence="1">Four helix bundle protein</fullName>
    </submittedName>
</protein>